<dbReference type="NCBIfam" id="TIGR03594">
    <property type="entry name" value="GTPase_EngA"/>
    <property type="match status" value="1"/>
</dbReference>
<evidence type="ECO:0000259" key="12">
    <source>
        <dbReference type="PROSITE" id="PS51712"/>
    </source>
</evidence>
<keyword evidence="3 9" id="KW-0690">Ribosome biogenesis</keyword>
<evidence type="ECO:0000256" key="2">
    <source>
        <dbReference type="ARBA" id="ARBA00020953"/>
    </source>
</evidence>
<protein>
    <recommendedName>
        <fullName evidence="2 9">GTPase Der</fullName>
    </recommendedName>
    <alternativeName>
        <fullName evidence="7 9">GTP-binding protein EngA</fullName>
    </alternativeName>
</protein>
<evidence type="ECO:0000256" key="11">
    <source>
        <dbReference type="RuleBase" id="RU004481"/>
    </source>
</evidence>
<evidence type="ECO:0000313" key="13">
    <source>
        <dbReference type="EMBL" id="AFQ04156.1"/>
    </source>
</evidence>
<accession>A0ABC7ZJL8</accession>
<dbReference type="FunFam" id="3.30.300.20:FF:000004">
    <property type="entry name" value="GTPase Der"/>
    <property type="match status" value="1"/>
</dbReference>
<evidence type="ECO:0000256" key="4">
    <source>
        <dbReference type="ARBA" id="ARBA00022737"/>
    </source>
</evidence>
<feature type="binding site" evidence="9">
    <location>
        <begin position="232"/>
        <end position="236"/>
    </location>
    <ligand>
        <name>GTP</name>
        <dbReference type="ChEBI" id="CHEBI:37565"/>
        <label>2</label>
    </ligand>
</feature>
<dbReference type="EMBL" id="CP003772">
    <property type="protein sequence ID" value="AFQ04156.1"/>
    <property type="molecule type" value="Genomic_DNA"/>
</dbReference>
<comment type="subunit">
    <text evidence="9">Associates with the 50S ribosomal subunit.</text>
</comment>
<dbReference type="CDD" id="cd01895">
    <property type="entry name" value="EngA2"/>
    <property type="match status" value="1"/>
</dbReference>
<evidence type="ECO:0000313" key="14">
    <source>
        <dbReference type="Proteomes" id="UP000005254"/>
    </source>
</evidence>
<dbReference type="PIRSF" id="PIRSF006485">
    <property type="entry name" value="GTP-binding_EngA"/>
    <property type="match status" value="1"/>
</dbReference>
<keyword evidence="4 11" id="KW-0677">Repeat</keyword>
<dbReference type="GO" id="GO:0042254">
    <property type="term" value="P:ribosome biogenesis"/>
    <property type="evidence" value="ECO:0007669"/>
    <property type="project" value="UniProtKB-KW"/>
</dbReference>
<dbReference type="AlphaFoldDB" id="A0ABC7ZJL8"/>
<dbReference type="InterPro" id="IPR032859">
    <property type="entry name" value="KH_dom-like"/>
</dbReference>
<dbReference type="InterPro" id="IPR015946">
    <property type="entry name" value="KH_dom-like_a/b"/>
</dbReference>
<evidence type="ECO:0000256" key="1">
    <source>
        <dbReference type="ARBA" id="ARBA00008279"/>
    </source>
</evidence>
<dbReference type="FunFam" id="3.40.50.300:FF:000040">
    <property type="entry name" value="GTPase Der"/>
    <property type="match status" value="1"/>
</dbReference>
<sequence>MFTVAIIGRTNVGKSTLFNRLIQKPMAIVSDTPNTTRDRIFGIGEWLKRKIAFIDTGGLIAKQTPLQQLIALQAQAALSQAKAIIFLVSLQEQLNSDDFYVAKVLKKNKDKPVILVVNKAENFNPKTAEETLKDYYSLGFGRPVVISAAHGIGIGDLMDLLVKQNQLLPNENNDDLAKIRFCVIGKPNVGKSSLINQLVKQNRVLVSNESGTTRDAIDVPLKVNGEKFLLIDTAGIKRKGKINMGIETASYIKTKLAIARSNVILLMVDGSKPISEQDEVIGGLAQAALIPVIILVNKWDLVLKNNNTTNAYKKMLKLHFKHLDFAPVLFISVLKNQRLNTIFEQLKIIQSQLETKVATPLLNDVIQQAQLYNQPPLFKGKRLQITYAVQTKSQIPHFVLFCNDPKYLHFSYARFLENKIRENFGFNSVPISLYFKSKNARIRTKPEV</sequence>
<dbReference type="Gene3D" id="3.30.300.20">
    <property type="match status" value="1"/>
</dbReference>
<feature type="binding site" evidence="9">
    <location>
        <begin position="185"/>
        <end position="192"/>
    </location>
    <ligand>
        <name>GTP</name>
        <dbReference type="ChEBI" id="CHEBI:37565"/>
        <label>2</label>
    </ligand>
</feature>
<dbReference type="InterPro" id="IPR005225">
    <property type="entry name" value="Small_GTP-bd"/>
</dbReference>
<organism evidence="13 14">
    <name type="scientific">Mycoplasmoides genitalium M6320</name>
    <dbReference type="NCBI Taxonomy" id="662945"/>
    <lineage>
        <taxon>Bacteria</taxon>
        <taxon>Bacillati</taxon>
        <taxon>Mycoplasmatota</taxon>
        <taxon>Mycoplasmoidales</taxon>
        <taxon>Mycoplasmoidaceae</taxon>
        <taxon>Mycoplasmoides</taxon>
    </lineage>
</organism>
<dbReference type="InterPro" id="IPR031166">
    <property type="entry name" value="G_ENGA"/>
</dbReference>
<dbReference type="InterPro" id="IPR006073">
    <property type="entry name" value="GTP-bd"/>
</dbReference>
<dbReference type="KEGG" id="mgx:CM1_01980"/>
<feature type="binding site" evidence="9">
    <location>
        <begin position="118"/>
        <end position="121"/>
    </location>
    <ligand>
        <name>GTP</name>
        <dbReference type="ChEBI" id="CHEBI:37565"/>
        <label>1</label>
    </ligand>
</feature>
<dbReference type="GO" id="GO:0005525">
    <property type="term" value="F:GTP binding"/>
    <property type="evidence" value="ECO:0007669"/>
    <property type="project" value="UniProtKB-UniRule"/>
</dbReference>
<feature type="domain" description="EngA-type G" evidence="12">
    <location>
        <begin position="2"/>
        <end position="169"/>
    </location>
</feature>
<evidence type="ECO:0000256" key="5">
    <source>
        <dbReference type="ARBA" id="ARBA00022741"/>
    </source>
</evidence>
<feature type="binding site" evidence="9">
    <location>
        <begin position="55"/>
        <end position="59"/>
    </location>
    <ligand>
        <name>GTP</name>
        <dbReference type="ChEBI" id="CHEBI:37565"/>
        <label>1</label>
    </ligand>
</feature>
<name>A0ABC7ZJL8_MYCGT</name>
<dbReference type="HAMAP" id="MF_00195">
    <property type="entry name" value="GTPase_Der"/>
    <property type="match status" value="1"/>
</dbReference>
<evidence type="ECO:0000256" key="3">
    <source>
        <dbReference type="ARBA" id="ARBA00022517"/>
    </source>
</evidence>
<comment type="similarity">
    <text evidence="1 9 10 11">Belongs to the TRAFAC class TrmE-Era-EngA-EngB-Septin-like GTPase superfamily. EngA (Der) GTPase family.</text>
</comment>
<dbReference type="Proteomes" id="UP000005254">
    <property type="component" value="Chromosome"/>
</dbReference>
<proteinExistence type="inferred from homology"/>
<evidence type="ECO:0000256" key="10">
    <source>
        <dbReference type="PROSITE-ProRule" id="PRU01049"/>
    </source>
</evidence>
<evidence type="ECO:0000256" key="8">
    <source>
        <dbReference type="ARBA" id="ARBA00053470"/>
    </source>
</evidence>
<dbReference type="PANTHER" id="PTHR43834:SF6">
    <property type="entry name" value="GTPASE DER"/>
    <property type="match status" value="1"/>
</dbReference>
<dbReference type="CDD" id="cd01894">
    <property type="entry name" value="EngA1"/>
    <property type="match status" value="1"/>
</dbReference>
<dbReference type="PANTHER" id="PTHR43834">
    <property type="entry name" value="GTPASE DER"/>
    <property type="match status" value="1"/>
</dbReference>
<dbReference type="Pfam" id="PF01926">
    <property type="entry name" value="MMR_HSR1"/>
    <property type="match status" value="2"/>
</dbReference>
<dbReference type="Gene3D" id="3.40.50.300">
    <property type="entry name" value="P-loop containing nucleotide triphosphate hydrolases"/>
    <property type="match status" value="2"/>
</dbReference>
<dbReference type="InterPro" id="IPR016484">
    <property type="entry name" value="GTPase_Der"/>
</dbReference>
<dbReference type="NCBIfam" id="TIGR00231">
    <property type="entry name" value="small_GTP"/>
    <property type="match status" value="2"/>
</dbReference>
<dbReference type="SUPFAM" id="SSF52540">
    <property type="entry name" value="P-loop containing nucleoside triphosphate hydrolases"/>
    <property type="match status" value="2"/>
</dbReference>
<keyword evidence="6 9" id="KW-0342">GTP-binding</keyword>
<keyword evidence="5 9" id="KW-0547">Nucleotide-binding</keyword>
<feature type="binding site" evidence="9">
    <location>
        <begin position="297"/>
        <end position="300"/>
    </location>
    <ligand>
        <name>GTP</name>
        <dbReference type="ChEBI" id="CHEBI:37565"/>
        <label>2</label>
    </ligand>
</feature>
<evidence type="ECO:0000256" key="6">
    <source>
        <dbReference type="ARBA" id="ARBA00023134"/>
    </source>
</evidence>
<comment type="function">
    <text evidence="8 9 11">GTPase that plays an essential role in the late steps of ribosome biogenesis.</text>
</comment>
<dbReference type="Pfam" id="PF14714">
    <property type="entry name" value="KH_dom-like"/>
    <property type="match status" value="1"/>
</dbReference>
<evidence type="ECO:0000256" key="7">
    <source>
        <dbReference type="ARBA" id="ARBA00032345"/>
    </source>
</evidence>
<reference evidence="13 14" key="1">
    <citation type="journal article" date="2012" name="J. Bacteriol.">
        <title>Draft Genome Sequences of Four Axenic Mycoplasma genitalium Strains Isolated from Denmark, Japan, and Australia.</title>
        <authorList>
            <person name="McGowin C.L."/>
            <person name="Ma L."/>
            <person name="Jensen J.S."/>
            <person name="Mancuso M.M."/>
            <person name="Hamasuna R."/>
            <person name="Adegboye D."/>
            <person name="Martin D.H."/>
        </authorList>
    </citation>
    <scope>NUCLEOTIDE SEQUENCE [LARGE SCALE GENOMIC DNA]</scope>
    <source>
        <strain evidence="13 14">M6320</strain>
    </source>
</reference>
<evidence type="ECO:0000256" key="9">
    <source>
        <dbReference type="HAMAP-Rule" id="MF_00195"/>
    </source>
</evidence>
<gene>
    <name evidence="9" type="primary">der</name>
    <name evidence="13" type="ORF">CM1_01980</name>
</gene>
<dbReference type="RefSeq" id="WP_014894472.1">
    <property type="nucleotide sequence ID" value="NC_018497.1"/>
</dbReference>
<dbReference type="PROSITE" id="PS51712">
    <property type="entry name" value="G_ENGA"/>
    <property type="match status" value="2"/>
</dbReference>
<dbReference type="InterPro" id="IPR027417">
    <property type="entry name" value="P-loop_NTPase"/>
</dbReference>
<feature type="binding site" evidence="9">
    <location>
        <begin position="8"/>
        <end position="15"/>
    </location>
    <ligand>
        <name>GTP</name>
        <dbReference type="ChEBI" id="CHEBI:37565"/>
        <label>1</label>
    </ligand>
</feature>
<feature type="domain" description="EngA-type G" evidence="12">
    <location>
        <begin position="179"/>
        <end position="354"/>
    </location>
</feature>